<dbReference type="Pfam" id="PF17784">
    <property type="entry name" value="Sulfotransfer_4"/>
    <property type="match status" value="1"/>
</dbReference>
<dbReference type="PANTHER" id="PTHR36978">
    <property type="entry name" value="P-LOOP CONTAINING NUCLEOTIDE TRIPHOSPHATE HYDROLASE"/>
    <property type="match status" value="1"/>
</dbReference>
<dbReference type="PANTHER" id="PTHR36978:SF4">
    <property type="entry name" value="P-LOOP CONTAINING NUCLEOSIDE TRIPHOSPHATE HYDROLASE PROTEIN"/>
    <property type="match status" value="1"/>
</dbReference>
<dbReference type="InterPro" id="IPR027417">
    <property type="entry name" value="P-loop_NTPase"/>
</dbReference>
<accession>E4WT73</accession>
<dbReference type="InterPro" id="IPR040632">
    <property type="entry name" value="Sulfotransfer_4"/>
</dbReference>
<dbReference type="AlphaFoldDB" id="E4WT73"/>
<dbReference type="EMBL" id="FN653016">
    <property type="protein sequence ID" value="CBY06876.1"/>
    <property type="molecule type" value="Genomic_DNA"/>
</dbReference>
<dbReference type="Proteomes" id="UP000001307">
    <property type="component" value="Unassembled WGS sequence"/>
</dbReference>
<organism evidence="1">
    <name type="scientific">Oikopleura dioica</name>
    <name type="common">Tunicate</name>
    <dbReference type="NCBI Taxonomy" id="34765"/>
    <lineage>
        <taxon>Eukaryota</taxon>
        <taxon>Metazoa</taxon>
        <taxon>Chordata</taxon>
        <taxon>Tunicata</taxon>
        <taxon>Appendicularia</taxon>
        <taxon>Copelata</taxon>
        <taxon>Oikopleuridae</taxon>
        <taxon>Oikopleura</taxon>
    </lineage>
</organism>
<dbReference type="Gene3D" id="3.40.50.300">
    <property type="entry name" value="P-loop containing nucleotide triphosphate hydrolases"/>
    <property type="match status" value="1"/>
</dbReference>
<sequence>MGKGGLQVIHAGYCKTGTKSVTAMLEQLGFKVCDSPEAIYRHWEDWEKFANGDKPNEVLQKLFGPNNPDGYEATVDIPHNALWEVLHKQFPDAKVILCLRDEDKWAKSVEKHLQVEREQFKEMMWWRLHSGLYRWIFNHSSRAVGLYMDWIRPILIGPESRNFWGENMDIHRLKYRMHNQYVINNCPKDKLLVWKLEDGWEPVAKFLGKPVPKGPLPHKNRLGGVIQDLENSPDYQAMFRKQTISIVLRLAIIAATGYGWFKGLIQPHLQVEDTMPVNWKLAAGFIAFLFTMRNL</sequence>
<dbReference type="OrthoDB" id="272681at2759"/>
<protein>
    <recommendedName>
        <fullName evidence="3">Sulfotransferase</fullName>
    </recommendedName>
</protein>
<proteinExistence type="predicted"/>
<gene>
    <name evidence="1" type="ORF">GSOID_T00005948001</name>
</gene>
<evidence type="ECO:0008006" key="3">
    <source>
        <dbReference type="Google" id="ProtNLM"/>
    </source>
</evidence>
<dbReference type="InParanoid" id="E4WT73"/>
<evidence type="ECO:0000313" key="2">
    <source>
        <dbReference type="Proteomes" id="UP000001307"/>
    </source>
</evidence>
<dbReference type="SUPFAM" id="SSF52540">
    <property type="entry name" value="P-loop containing nucleoside triphosphate hydrolases"/>
    <property type="match status" value="1"/>
</dbReference>
<keyword evidence="2" id="KW-1185">Reference proteome</keyword>
<evidence type="ECO:0000313" key="1">
    <source>
        <dbReference type="EMBL" id="CBY06876.1"/>
    </source>
</evidence>
<name>E4WT73_OIKDI</name>
<reference evidence="1" key="1">
    <citation type="journal article" date="2010" name="Science">
        <title>Plasticity of animal genome architecture unmasked by rapid evolution of a pelagic tunicate.</title>
        <authorList>
            <person name="Denoeud F."/>
            <person name="Henriet S."/>
            <person name="Mungpakdee S."/>
            <person name="Aury J.M."/>
            <person name="Da Silva C."/>
            <person name="Brinkmann H."/>
            <person name="Mikhaleva J."/>
            <person name="Olsen L.C."/>
            <person name="Jubin C."/>
            <person name="Canestro C."/>
            <person name="Bouquet J.M."/>
            <person name="Danks G."/>
            <person name="Poulain J."/>
            <person name="Campsteijn C."/>
            <person name="Adamski M."/>
            <person name="Cross I."/>
            <person name="Yadetie F."/>
            <person name="Muffato M."/>
            <person name="Louis A."/>
            <person name="Butcher S."/>
            <person name="Tsagkogeorga G."/>
            <person name="Konrad A."/>
            <person name="Singh S."/>
            <person name="Jensen M.F."/>
            <person name="Cong E.H."/>
            <person name="Eikeseth-Otteraa H."/>
            <person name="Noel B."/>
            <person name="Anthouard V."/>
            <person name="Porcel B.M."/>
            <person name="Kachouri-Lafond R."/>
            <person name="Nishino A."/>
            <person name="Ugolini M."/>
            <person name="Chourrout P."/>
            <person name="Nishida H."/>
            <person name="Aasland R."/>
            <person name="Huzurbazar S."/>
            <person name="Westhof E."/>
            <person name="Delsuc F."/>
            <person name="Lehrach H."/>
            <person name="Reinhardt R."/>
            <person name="Weissenbach J."/>
            <person name="Roy S.W."/>
            <person name="Artiguenave F."/>
            <person name="Postlethwait J.H."/>
            <person name="Manak J.R."/>
            <person name="Thompson E.M."/>
            <person name="Jaillon O."/>
            <person name="Du Pasquier L."/>
            <person name="Boudinot P."/>
            <person name="Liberles D.A."/>
            <person name="Volff J.N."/>
            <person name="Philippe H."/>
            <person name="Lenhard B."/>
            <person name="Roest Crollius H."/>
            <person name="Wincker P."/>
            <person name="Chourrout D."/>
        </authorList>
    </citation>
    <scope>NUCLEOTIDE SEQUENCE [LARGE SCALE GENOMIC DNA]</scope>
</reference>